<evidence type="ECO:0000313" key="9">
    <source>
        <dbReference type="Proteomes" id="UP000309033"/>
    </source>
</evidence>
<feature type="domain" description="RNA polymerase sigma factor 70 region 4 type 2" evidence="7">
    <location>
        <begin position="126"/>
        <end position="175"/>
    </location>
</feature>
<comment type="caution">
    <text evidence="8">The sequence shown here is derived from an EMBL/GenBank/DDBJ whole genome shotgun (WGS) entry which is preliminary data.</text>
</comment>
<dbReference type="InterPro" id="IPR013325">
    <property type="entry name" value="RNA_pol_sigma_r2"/>
</dbReference>
<dbReference type="GO" id="GO:0016987">
    <property type="term" value="F:sigma factor activity"/>
    <property type="evidence" value="ECO:0007669"/>
    <property type="project" value="UniProtKB-KW"/>
</dbReference>
<feature type="region of interest" description="Disordered" evidence="5">
    <location>
        <begin position="179"/>
        <end position="207"/>
    </location>
</feature>
<dbReference type="Gene3D" id="1.10.1740.10">
    <property type="match status" value="1"/>
</dbReference>
<evidence type="ECO:0000256" key="2">
    <source>
        <dbReference type="ARBA" id="ARBA00023015"/>
    </source>
</evidence>
<evidence type="ECO:0000256" key="4">
    <source>
        <dbReference type="ARBA" id="ARBA00023163"/>
    </source>
</evidence>
<dbReference type="InterPro" id="IPR007627">
    <property type="entry name" value="RNA_pol_sigma70_r2"/>
</dbReference>
<dbReference type="AlphaFoldDB" id="A0A5R8YQS6"/>
<dbReference type="Proteomes" id="UP000309033">
    <property type="component" value="Unassembled WGS sequence"/>
</dbReference>
<dbReference type="NCBIfam" id="TIGR02937">
    <property type="entry name" value="sigma70-ECF"/>
    <property type="match status" value="1"/>
</dbReference>
<dbReference type="Gene3D" id="1.10.10.10">
    <property type="entry name" value="Winged helix-like DNA-binding domain superfamily/Winged helix DNA-binding domain"/>
    <property type="match status" value="1"/>
</dbReference>
<keyword evidence="9" id="KW-1185">Reference proteome</keyword>
<dbReference type="InterPro" id="IPR013249">
    <property type="entry name" value="RNA_pol_sigma70_r4_t2"/>
</dbReference>
<evidence type="ECO:0000256" key="5">
    <source>
        <dbReference type="SAM" id="MobiDB-lite"/>
    </source>
</evidence>
<dbReference type="GO" id="GO:0003677">
    <property type="term" value="F:DNA binding"/>
    <property type="evidence" value="ECO:0007669"/>
    <property type="project" value="InterPro"/>
</dbReference>
<evidence type="ECO:0000256" key="1">
    <source>
        <dbReference type="ARBA" id="ARBA00010641"/>
    </source>
</evidence>
<name>A0A5R8YQS6_9ACTN</name>
<dbReference type="InterPro" id="IPR014284">
    <property type="entry name" value="RNA_pol_sigma-70_dom"/>
</dbReference>
<proteinExistence type="inferred from homology"/>
<evidence type="ECO:0000313" key="8">
    <source>
        <dbReference type="EMBL" id="TLP55743.1"/>
    </source>
</evidence>
<dbReference type="EMBL" id="VANP01000010">
    <property type="protein sequence ID" value="TLP55743.1"/>
    <property type="molecule type" value="Genomic_DNA"/>
</dbReference>
<feature type="compositionally biased region" description="Basic and acidic residues" evidence="5">
    <location>
        <begin position="195"/>
        <end position="207"/>
    </location>
</feature>
<dbReference type="GO" id="GO:0006352">
    <property type="term" value="P:DNA-templated transcription initiation"/>
    <property type="evidence" value="ECO:0007669"/>
    <property type="project" value="InterPro"/>
</dbReference>
<organism evidence="8 9">
    <name type="scientific">Microbispora triticiradicis</name>
    <dbReference type="NCBI Taxonomy" id="2200763"/>
    <lineage>
        <taxon>Bacteria</taxon>
        <taxon>Bacillati</taxon>
        <taxon>Actinomycetota</taxon>
        <taxon>Actinomycetes</taxon>
        <taxon>Streptosporangiales</taxon>
        <taxon>Streptosporangiaceae</taxon>
        <taxon>Microbispora</taxon>
    </lineage>
</organism>
<sequence>MGFSGSSVILGSPEGLLGVDDPEERFTALYDRHYRAVLGYALLRAEHGVAEDVCSETFLVAWRRLGELPEPVLPWLLGVARNLLAKQRDSRGRRQALVDRIAALSTERDTVAWDVADHVVDRTTALAALATLPEQDVEAMALASWHGLPPEQAATVMGCSTRTYNVRLHRARKRLSRALRAEPAGGPAGTARRPRAVEHGQRFAEEA</sequence>
<keyword evidence="3" id="KW-0731">Sigma factor</keyword>
<gene>
    <name evidence="8" type="ORF">FED44_25250</name>
</gene>
<dbReference type="InterPro" id="IPR036388">
    <property type="entry name" value="WH-like_DNA-bd_sf"/>
</dbReference>
<reference evidence="8" key="1">
    <citation type="submission" date="2019-05" db="EMBL/GenBank/DDBJ databases">
        <title>Isolation, diversity and antifungal activity of Actinobacteria from wheat.</title>
        <authorList>
            <person name="Yu B."/>
        </authorList>
    </citation>
    <scope>NUCLEOTIDE SEQUENCE [LARGE SCALE GENOMIC DNA]</scope>
    <source>
        <strain evidence="8">NEAU-HEGS1-5</strain>
    </source>
</reference>
<keyword evidence="2" id="KW-0805">Transcription regulation</keyword>
<dbReference type="SUPFAM" id="SSF88659">
    <property type="entry name" value="Sigma3 and sigma4 domains of RNA polymerase sigma factors"/>
    <property type="match status" value="1"/>
</dbReference>
<accession>A0A5R8YQS6</accession>
<dbReference type="Pfam" id="PF08281">
    <property type="entry name" value="Sigma70_r4_2"/>
    <property type="match status" value="1"/>
</dbReference>
<dbReference type="InterPro" id="IPR039425">
    <property type="entry name" value="RNA_pol_sigma-70-like"/>
</dbReference>
<comment type="similarity">
    <text evidence="1">Belongs to the sigma-70 factor family. ECF subfamily.</text>
</comment>
<dbReference type="PANTHER" id="PTHR43133">
    <property type="entry name" value="RNA POLYMERASE ECF-TYPE SIGMA FACTO"/>
    <property type="match status" value="1"/>
</dbReference>
<dbReference type="OrthoDB" id="4184921at2"/>
<dbReference type="PANTHER" id="PTHR43133:SF25">
    <property type="entry name" value="RNA POLYMERASE SIGMA FACTOR RFAY-RELATED"/>
    <property type="match status" value="1"/>
</dbReference>
<keyword evidence="4" id="KW-0804">Transcription</keyword>
<dbReference type="Pfam" id="PF04542">
    <property type="entry name" value="Sigma70_r2"/>
    <property type="match status" value="1"/>
</dbReference>
<dbReference type="SUPFAM" id="SSF88946">
    <property type="entry name" value="Sigma2 domain of RNA polymerase sigma factors"/>
    <property type="match status" value="1"/>
</dbReference>
<evidence type="ECO:0000259" key="6">
    <source>
        <dbReference type="Pfam" id="PF04542"/>
    </source>
</evidence>
<protein>
    <submittedName>
        <fullName evidence="8">RNA polymerase sigma factor</fullName>
    </submittedName>
</protein>
<dbReference type="InterPro" id="IPR013324">
    <property type="entry name" value="RNA_pol_sigma_r3/r4-like"/>
</dbReference>
<evidence type="ECO:0000259" key="7">
    <source>
        <dbReference type="Pfam" id="PF08281"/>
    </source>
</evidence>
<evidence type="ECO:0000256" key="3">
    <source>
        <dbReference type="ARBA" id="ARBA00023082"/>
    </source>
</evidence>
<feature type="domain" description="RNA polymerase sigma-70 region 2" evidence="6">
    <location>
        <begin position="29"/>
        <end position="93"/>
    </location>
</feature>